<reference evidence="1" key="1">
    <citation type="submission" date="2022-11" db="EMBL/GenBank/DDBJ databases">
        <title>Hoeflea poritis sp. nov., isolated from scleractinian coral Porites lutea.</title>
        <authorList>
            <person name="Zhang G."/>
            <person name="Wei Q."/>
            <person name="Cai L."/>
        </authorList>
    </citation>
    <scope>NUCLEOTIDE SEQUENCE</scope>
    <source>
        <strain evidence="1">E7-10</strain>
    </source>
</reference>
<sequence>MRLTSEMWVKALLRRVFGDGGFAAVERPGSPEAGAIFIRVRGRDGDQSLYSPAPQSLFDTAKPADRTFEIRLEAVQSDEIDAVLDRERDFDPDLWVVEIETDDPERYLTIMPA</sequence>
<proteinExistence type="predicted"/>
<comment type="caution">
    <text evidence="1">The sequence shown here is derived from an EMBL/GenBank/DDBJ whole genome shotgun (WGS) entry which is preliminary data.</text>
</comment>
<gene>
    <name evidence="1" type="ORF">OOZ53_22470</name>
</gene>
<evidence type="ECO:0000313" key="1">
    <source>
        <dbReference type="EMBL" id="MDA4848140.1"/>
    </source>
</evidence>
<accession>A0ABT4VTV8</accession>
<dbReference type="EMBL" id="JAPJZH010000019">
    <property type="protein sequence ID" value="MDA4848140.1"/>
    <property type="molecule type" value="Genomic_DNA"/>
</dbReference>
<dbReference type="InterPro" id="IPR009964">
    <property type="entry name" value="DUF1491"/>
</dbReference>
<name>A0ABT4VTV8_9HYPH</name>
<protein>
    <submittedName>
        <fullName evidence="1">DUF1491 family protein</fullName>
    </submittedName>
</protein>
<dbReference type="RefSeq" id="WP_271091990.1">
    <property type="nucleotide sequence ID" value="NZ_JAPJZH010000019.1"/>
</dbReference>
<dbReference type="Pfam" id="PF07372">
    <property type="entry name" value="DUF1491"/>
    <property type="match status" value="1"/>
</dbReference>
<dbReference type="Gene3D" id="3.40.1530.20">
    <property type="entry name" value="Protein of unknown function (DUF1491)"/>
    <property type="match status" value="1"/>
</dbReference>
<keyword evidence="2" id="KW-1185">Reference proteome</keyword>
<organism evidence="1 2">
    <name type="scientific">Hoeflea poritis</name>
    <dbReference type="NCBI Taxonomy" id="2993659"/>
    <lineage>
        <taxon>Bacteria</taxon>
        <taxon>Pseudomonadati</taxon>
        <taxon>Pseudomonadota</taxon>
        <taxon>Alphaproteobacteria</taxon>
        <taxon>Hyphomicrobiales</taxon>
        <taxon>Rhizobiaceae</taxon>
        <taxon>Hoeflea</taxon>
    </lineage>
</organism>
<dbReference type="Proteomes" id="UP001148313">
    <property type="component" value="Unassembled WGS sequence"/>
</dbReference>
<evidence type="ECO:0000313" key="2">
    <source>
        <dbReference type="Proteomes" id="UP001148313"/>
    </source>
</evidence>